<accession>A0A074LGM3</accession>
<dbReference type="EMBL" id="JMIH01000023">
    <property type="protein sequence ID" value="KEO72942.1"/>
    <property type="molecule type" value="Genomic_DNA"/>
</dbReference>
<keyword evidence="1" id="KW-0472">Membrane</keyword>
<name>A0A074LGM3_9BACT</name>
<gene>
    <name evidence="2" type="ORF">EL17_15080</name>
</gene>
<organism evidence="2 3">
    <name type="scientific">Anditalea andensis</name>
    <dbReference type="NCBI Taxonomy" id="1048983"/>
    <lineage>
        <taxon>Bacteria</taxon>
        <taxon>Pseudomonadati</taxon>
        <taxon>Bacteroidota</taxon>
        <taxon>Cytophagia</taxon>
        <taxon>Cytophagales</taxon>
        <taxon>Cytophagaceae</taxon>
        <taxon>Anditalea</taxon>
    </lineage>
</organism>
<sequence length="142" mass="16090">MKKKIKYGLITISILIIGLFVAYGIFISNFDLFGEPEKVIFKTNCDYEGRRQSTIFEYGGNAVTNPAIIVSIDLGCSDNPDDSKKKTVFSAEQTSGMMVETEWKSFDTLTIIYSDRLEPITQLEKVIYSDSTLNLTIEYEKK</sequence>
<dbReference type="Proteomes" id="UP000027821">
    <property type="component" value="Unassembled WGS sequence"/>
</dbReference>
<keyword evidence="3" id="KW-1185">Reference proteome</keyword>
<protein>
    <submittedName>
        <fullName evidence="2">Uncharacterized protein</fullName>
    </submittedName>
</protein>
<evidence type="ECO:0000256" key="1">
    <source>
        <dbReference type="SAM" id="Phobius"/>
    </source>
</evidence>
<keyword evidence="1" id="KW-1133">Transmembrane helix</keyword>
<comment type="caution">
    <text evidence="2">The sequence shown here is derived from an EMBL/GenBank/DDBJ whole genome shotgun (WGS) entry which is preliminary data.</text>
</comment>
<keyword evidence="1" id="KW-0812">Transmembrane</keyword>
<reference evidence="2 3" key="1">
    <citation type="submission" date="2014-04" db="EMBL/GenBank/DDBJ databases">
        <title>Characterization and application of a salt tolerant electro-active bacterium.</title>
        <authorList>
            <person name="Yang L."/>
            <person name="Wei S."/>
            <person name="Tay Q.X.M."/>
        </authorList>
    </citation>
    <scope>NUCLEOTIDE SEQUENCE [LARGE SCALE GENOMIC DNA]</scope>
    <source>
        <strain evidence="2 3">LY1</strain>
    </source>
</reference>
<evidence type="ECO:0000313" key="3">
    <source>
        <dbReference type="Proteomes" id="UP000027821"/>
    </source>
</evidence>
<dbReference type="AlphaFoldDB" id="A0A074LGM3"/>
<proteinExistence type="predicted"/>
<feature type="transmembrane region" description="Helical" evidence="1">
    <location>
        <begin position="7"/>
        <end position="26"/>
    </location>
</feature>
<dbReference type="OrthoDB" id="1453142at2"/>
<evidence type="ECO:0000313" key="2">
    <source>
        <dbReference type="EMBL" id="KEO72942.1"/>
    </source>
</evidence>
<dbReference type="RefSeq" id="WP_035076072.1">
    <property type="nucleotide sequence ID" value="NZ_JMIH01000023.1"/>
</dbReference>